<name>A0A7R9EYW3_9NEOP</name>
<dbReference type="EMBL" id="OD565944">
    <property type="protein sequence ID" value="CAD7443006.1"/>
    <property type="molecule type" value="Genomic_DNA"/>
</dbReference>
<evidence type="ECO:0000256" key="1">
    <source>
        <dbReference type="SAM" id="MobiDB-lite"/>
    </source>
</evidence>
<protein>
    <submittedName>
        <fullName evidence="2">Uncharacterized protein</fullName>
    </submittedName>
</protein>
<sequence>MTQEDDEAHPEAIQLHIGNKKEDGEDSGRVSGIIGRRDGCKCKQQKLAFNTLDYINFLMELPPVGFPTPLSVADVLDILQAAKEKLERDVSVPEGVSVAIDELLDAVIRLHIRCKMCSMLNEVALKLLQTLDSERDSLTGEEHRWPHWIVRHAKSSTMQECKPLSFGVVDTIEKIEVDTPLTSVKDRPPTPVPSLTELVEAIFEDPVLTTEEEVMQDFIHERTKIKKTLRKMAKHLYRAIICMPDHILDANKRKFIKRQFSLSSQREDDLDEVVHRLTDAMLSHEDDELMNNEAMNFAIDFLFTDFMQQTYFPENKSREFSKSGREKSKSVTIFPPSHKEK</sequence>
<accession>A0A7R9EYW3</accession>
<gene>
    <name evidence="2" type="ORF">TBIB3V08_LOCUS5419</name>
</gene>
<feature type="region of interest" description="Disordered" evidence="1">
    <location>
        <begin position="317"/>
        <end position="341"/>
    </location>
</feature>
<dbReference type="AlphaFoldDB" id="A0A7R9EYW3"/>
<evidence type="ECO:0000313" key="2">
    <source>
        <dbReference type="EMBL" id="CAD7443006.1"/>
    </source>
</evidence>
<feature type="compositionally biased region" description="Basic and acidic residues" evidence="1">
    <location>
        <begin position="317"/>
        <end position="329"/>
    </location>
</feature>
<proteinExistence type="predicted"/>
<reference evidence="2" key="1">
    <citation type="submission" date="2020-11" db="EMBL/GenBank/DDBJ databases">
        <authorList>
            <person name="Tran Van P."/>
        </authorList>
    </citation>
    <scope>NUCLEOTIDE SEQUENCE</scope>
</reference>
<organism evidence="2">
    <name type="scientific">Timema bartmani</name>
    <dbReference type="NCBI Taxonomy" id="61472"/>
    <lineage>
        <taxon>Eukaryota</taxon>
        <taxon>Metazoa</taxon>
        <taxon>Ecdysozoa</taxon>
        <taxon>Arthropoda</taxon>
        <taxon>Hexapoda</taxon>
        <taxon>Insecta</taxon>
        <taxon>Pterygota</taxon>
        <taxon>Neoptera</taxon>
        <taxon>Polyneoptera</taxon>
        <taxon>Phasmatodea</taxon>
        <taxon>Timematodea</taxon>
        <taxon>Timematoidea</taxon>
        <taxon>Timematidae</taxon>
        <taxon>Timema</taxon>
    </lineage>
</organism>